<protein>
    <submittedName>
        <fullName evidence="1">Uncharacterized protein</fullName>
    </submittedName>
</protein>
<dbReference type="VEuPathDB" id="AmoebaDB:DICPUDRAFT_156042"/>
<dbReference type="AlphaFoldDB" id="F0ZVJ5"/>
<dbReference type="Proteomes" id="UP000001064">
    <property type="component" value="Unassembled WGS sequence"/>
</dbReference>
<gene>
    <name evidence="1" type="ORF">DICPUDRAFT_156042</name>
</gene>
<dbReference type="KEGG" id="dpp:DICPUDRAFT_156042"/>
<organism evidence="1 2">
    <name type="scientific">Dictyostelium purpureum</name>
    <name type="common">Slime mold</name>
    <dbReference type="NCBI Taxonomy" id="5786"/>
    <lineage>
        <taxon>Eukaryota</taxon>
        <taxon>Amoebozoa</taxon>
        <taxon>Evosea</taxon>
        <taxon>Eumycetozoa</taxon>
        <taxon>Dictyostelia</taxon>
        <taxon>Dictyosteliales</taxon>
        <taxon>Dictyosteliaceae</taxon>
        <taxon>Dictyostelium</taxon>
    </lineage>
</organism>
<dbReference type="EMBL" id="GL871216">
    <property type="protein sequence ID" value="EGC32021.1"/>
    <property type="molecule type" value="Genomic_DNA"/>
</dbReference>
<evidence type="ECO:0000313" key="2">
    <source>
        <dbReference type="Proteomes" id="UP000001064"/>
    </source>
</evidence>
<keyword evidence="2" id="KW-1185">Reference proteome</keyword>
<proteinExistence type="predicted"/>
<dbReference type="RefSeq" id="XP_003291439.1">
    <property type="nucleotide sequence ID" value="XM_003291391.1"/>
</dbReference>
<evidence type="ECO:0000313" key="1">
    <source>
        <dbReference type="EMBL" id="EGC32021.1"/>
    </source>
</evidence>
<reference evidence="2" key="1">
    <citation type="journal article" date="2011" name="Genome Biol.">
        <title>Comparative genomics of the social amoebae Dictyostelium discoideum and Dictyostelium purpureum.</title>
        <authorList>
            <consortium name="US DOE Joint Genome Institute (JGI-PGF)"/>
            <person name="Sucgang R."/>
            <person name="Kuo A."/>
            <person name="Tian X."/>
            <person name="Salerno W."/>
            <person name="Parikh A."/>
            <person name="Feasley C.L."/>
            <person name="Dalin E."/>
            <person name="Tu H."/>
            <person name="Huang E."/>
            <person name="Barry K."/>
            <person name="Lindquist E."/>
            <person name="Shapiro H."/>
            <person name="Bruce D."/>
            <person name="Schmutz J."/>
            <person name="Salamov A."/>
            <person name="Fey P."/>
            <person name="Gaudet P."/>
            <person name="Anjard C."/>
            <person name="Babu M.M."/>
            <person name="Basu S."/>
            <person name="Bushmanova Y."/>
            <person name="van der Wel H."/>
            <person name="Katoh-Kurasawa M."/>
            <person name="Dinh C."/>
            <person name="Coutinho P.M."/>
            <person name="Saito T."/>
            <person name="Elias M."/>
            <person name="Schaap P."/>
            <person name="Kay R.R."/>
            <person name="Henrissat B."/>
            <person name="Eichinger L."/>
            <person name="Rivero F."/>
            <person name="Putnam N.H."/>
            <person name="West C.M."/>
            <person name="Loomis W.F."/>
            <person name="Chisholm R.L."/>
            <person name="Shaulsky G."/>
            <person name="Strassmann J.E."/>
            <person name="Queller D.C."/>
            <person name="Kuspa A."/>
            <person name="Grigoriev I.V."/>
        </authorList>
    </citation>
    <scope>NUCLEOTIDE SEQUENCE [LARGE SCALE GENOMIC DNA]</scope>
    <source>
        <strain evidence="2">QSDP1</strain>
    </source>
</reference>
<name>F0ZVJ5_DICPU</name>
<dbReference type="GeneID" id="10507634"/>
<feature type="non-terminal residue" evidence="1">
    <location>
        <position position="1"/>
    </location>
</feature>
<accession>F0ZVJ5</accession>
<sequence length="81" mass="9735">NRFNRIQSPNRDEQRDIIRRLVEIEFQQFQSNNTTYSSNNNTKRTLYRQNMECYKCKVIVEEGLDSDFEIKCLRLAKTLIG</sequence>
<dbReference type="InParanoid" id="F0ZVJ5"/>